<evidence type="ECO:0000256" key="8">
    <source>
        <dbReference type="PIRNR" id="PIRNR005353"/>
    </source>
</evidence>
<feature type="transmembrane region" description="Helical" evidence="9">
    <location>
        <begin position="364"/>
        <end position="381"/>
    </location>
</feature>
<evidence type="ECO:0000256" key="9">
    <source>
        <dbReference type="SAM" id="Phobius"/>
    </source>
</evidence>
<comment type="subcellular location">
    <subcellularLocation>
        <location evidence="1 8">Cell membrane</location>
        <topology evidence="1 8">Multi-pass membrane protein</topology>
    </subcellularLocation>
</comment>
<reference evidence="11" key="1">
    <citation type="submission" date="2023-12" db="EMBL/GenBank/DDBJ databases">
        <title>Novel isolates from deep terrestrial aquifers shed light on the physiology and ecology of the class Limnochordia.</title>
        <authorList>
            <person name="Karnachuk O.V."/>
            <person name="Lukina A.P."/>
            <person name="Avakyan M.R."/>
            <person name="Kadnikov V."/>
            <person name="Begmatov S."/>
            <person name="Beletsky A.V."/>
            <person name="Mardanov A.V."/>
            <person name="Ravin N.V."/>
        </authorList>
    </citation>
    <scope>NUCLEOTIDE SEQUENCE [LARGE SCALE GENOMIC DNA]</scope>
    <source>
        <strain evidence="11">LN</strain>
    </source>
</reference>
<dbReference type="PIRSF" id="PIRSF005353">
    <property type="entry name" value="PbuG"/>
    <property type="match status" value="1"/>
</dbReference>
<accession>A0ABZ1BNJ6</accession>
<keyword evidence="4 8" id="KW-1003">Cell membrane</keyword>
<name>A0ABZ1BNJ6_9FIRM</name>
<feature type="transmembrane region" description="Helical" evidence="9">
    <location>
        <begin position="393"/>
        <end position="420"/>
    </location>
</feature>
<keyword evidence="5 8" id="KW-0812">Transmembrane</keyword>
<dbReference type="InterPro" id="IPR045018">
    <property type="entry name" value="Azg-like"/>
</dbReference>
<comment type="similarity">
    <text evidence="2 8">Belongs to the nucleobase:cation symporter-2 (NCS2) (TC 2.A.40) family. Azg-like subfamily.</text>
</comment>
<feature type="transmembrane region" description="Helical" evidence="9">
    <location>
        <begin position="67"/>
        <end position="86"/>
    </location>
</feature>
<evidence type="ECO:0000256" key="2">
    <source>
        <dbReference type="ARBA" id="ARBA00005697"/>
    </source>
</evidence>
<feature type="transmembrane region" description="Helical" evidence="9">
    <location>
        <begin position="301"/>
        <end position="324"/>
    </location>
</feature>
<keyword evidence="7 8" id="KW-0472">Membrane</keyword>
<organism evidence="10 11">
    <name type="scientific">Geochorda subterranea</name>
    <dbReference type="NCBI Taxonomy" id="3109564"/>
    <lineage>
        <taxon>Bacteria</taxon>
        <taxon>Bacillati</taxon>
        <taxon>Bacillota</taxon>
        <taxon>Limnochordia</taxon>
        <taxon>Limnochordales</taxon>
        <taxon>Geochordaceae</taxon>
        <taxon>Geochorda</taxon>
    </lineage>
</organism>
<dbReference type="EMBL" id="CP141614">
    <property type="protein sequence ID" value="WRP14409.1"/>
    <property type="molecule type" value="Genomic_DNA"/>
</dbReference>
<dbReference type="RefSeq" id="WP_324668728.1">
    <property type="nucleotide sequence ID" value="NZ_CP141614.1"/>
</dbReference>
<dbReference type="InterPro" id="IPR026033">
    <property type="entry name" value="Azg-like_bact_archaea"/>
</dbReference>
<dbReference type="Pfam" id="PF00860">
    <property type="entry name" value="Xan_ur_permease"/>
    <property type="match status" value="1"/>
</dbReference>
<keyword evidence="3 8" id="KW-0813">Transport</keyword>
<protein>
    <submittedName>
        <fullName evidence="10">NCS2 family permease</fullName>
    </submittedName>
</protein>
<evidence type="ECO:0000256" key="4">
    <source>
        <dbReference type="ARBA" id="ARBA00022475"/>
    </source>
</evidence>
<keyword evidence="6 8" id="KW-1133">Transmembrane helix</keyword>
<feature type="transmembrane region" description="Helical" evidence="9">
    <location>
        <begin position="248"/>
        <end position="268"/>
    </location>
</feature>
<feature type="transmembrane region" description="Helical" evidence="9">
    <location>
        <begin position="188"/>
        <end position="206"/>
    </location>
</feature>
<proteinExistence type="inferred from homology"/>
<evidence type="ECO:0000256" key="6">
    <source>
        <dbReference type="ARBA" id="ARBA00022989"/>
    </source>
</evidence>
<feature type="transmembrane region" description="Helical" evidence="9">
    <location>
        <begin position="115"/>
        <end position="137"/>
    </location>
</feature>
<evidence type="ECO:0000256" key="5">
    <source>
        <dbReference type="ARBA" id="ARBA00022692"/>
    </source>
</evidence>
<keyword evidence="11" id="KW-1185">Reference proteome</keyword>
<evidence type="ECO:0000313" key="10">
    <source>
        <dbReference type="EMBL" id="WRP14409.1"/>
    </source>
</evidence>
<feature type="transmembrane region" description="Helical" evidence="9">
    <location>
        <begin position="32"/>
        <end position="52"/>
    </location>
</feature>
<feature type="transmembrane region" description="Helical" evidence="9">
    <location>
        <begin position="336"/>
        <end position="357"/>
    </location>
</feature>
<feature type="transmembrane region" description="Helical" evidence="9">
    <location>
        <begin position="432"/>
        <end position="449"/>
    </location>
</feature>
<gene>
    <name evidence="10" type="ORF">VLY81_13455</name>
</gene>
<feature type="transmembrane region" description="Helical" evidence="9">
    <location>
        <begin position="91"/>
        <end position="109"/>
    </location>
</feature>
<evidence type="ECO:0000256" key="3">
    <source>
        <dbReference type="ARBA" id="ARBA00022448"/>
    </source>
</evidence>
<evidence type="ECO:0000313" key="11">
    <source>
        <dbReference type="Proteomes" id="UP001333102"/>
    </source>
</evidence>
<dbReference type="InterPro" id="IPR006043">
    <property type="entry name" value="NCS2"/>
</dbReference>
<feature type="transmembrane region" description="Helical" evidence="9">
    <location>
        <begin position="149"/>
        <end position="168"/>
    </location>
</feature>
<dbReference type="PANTHER" id="PTHR43337:SF1">
    <property type="entry name" value="XANTHINE_URACIL PERMEASE C887.17-RELATED"/>
    <property type="match status" value="1"/>
</dbReference>
<evidence type="ECO:0000256" key="7">
    <source>
        <dbReference type="ARBA" id="ARBA00023136"/>
    </source>
</evidence>
<sequence>MDAVRADTGESRALGLAGWLERRFRVRERGSTVGTEVVAGVTTFMTMAYILFVNPSILSAAGLPEEGVAVATAMAAGLATLAMGLFANYPFALASGMGLNAALAFGLVLGQGVPWPVAMGVIFVEGAIVTFFVLSNVREAVMDAIPLELKRAIGAGIGLFIAFIGLSQSGVVVASESTLVTFGDFGDPRVLLTFGGILVTAALLALRVRGAILGGIILTALAGIPLGITPLPERWLAWPGAASFETFFKLDIAGALQVGLLGSIFAFLMTDFFDTMGTVVAVAGEARLLDREGRLPGIKRVLLVDSLAAMLGGLFGASSVTTYVESASGVGEGGRTGLTSVVVALLFFASVLFTPVLVVVPPQATAAALIVVGFLMLSTVVKEIRFDNYTEAFPAFVTLLTIPLTFNIARGIGYGFITYVMVNLLTGKAREVRWLMWVVAGLFVLSFLWEG</sequence>
<dbReference type="Proteomes" id="UP001333102">
    <property type="component" value="Chromosome"/>
</dbReference>
<evidence type="ECO:0000256" key="1">
    <source>
        <dbReference type="ARBA" id="ARBA00004651"/>
    </source>
</evidence>
<feature type="transmembrane region" description="Helical" evidence="9">
    <location>
        <begin position="211"/>
        <end position="228"/>
    </location>
</feature>
<dbReference type="PANTHER" id="PTHR43337">
    <property type="entry name" value="XANTHINE/URACIL PERMEASE C887.17-RELATED"/>
    <property type="match status" value="1"/>
</dbReference>